<name>A0A132NR30_GIAIN</name>
<dbReference type="PANTHER" id="PTHR32083">
    <property type="entry name" value="CILIA AND FLAGELLA-ASSOCIATED PROTEIN 58-RELATED"/>
    <property type="match status" value="1"/>
</dbReference>
<dbReference type="GO" id="GO:0005856">
    <property type="term" value="C:cytoskeleton"/>
    <property type="evidence" value="ECO:0007669"/>
    <property type="project" value="TreeGrafter"/>
</dbReference>
<dbReference type="VEuPathDB" id="GiardiaDB:QR46_3532"/>
<proteinExistence type="predicted"/>
<feature type="coiled-coil region" evidence="2">
    <location>
        <begin position="259"/>
        <end position="371"/>
    </location>
</feature>
<reference evidence="4 5" key="1">
    <citation type="journal article" date="2015" name="Mol. Biochem. Parasitol.">
        <title>Identification of polymorphic genes for use in assemblage B genotyping assays through comparative genomics of multiple assemblage B Giardia duodenalis isolates.</title>
        <authorList>
            <person name="Wielinga C."/>
            <person name="Thompson R.C."/>
            <person name="Monis P."/>
            <person name="Ryan U."/>
        </authorList>
    </citation>
    <scope>NUCLEOTIDE SEQUENCE [LARGE SCALE GENOMIC DNA]</scope>
    <source>
        <strain evidence="4 5">BAH15c1</strain>
    </source>
</reference>
<feature type="coiled-coil region" evidence="2">
    <location>
        <begin position="666"/>
        <end position="725"/>
    </location>
</feature>
<dbReference type="OrthoDB" id="10262929at2759"/>
<accession>A0A132NR30</accession>
<evidence type="ECO:0000256" key="2">
    <source>
        <dbReference type="SAM" id="Coils"/>
    </source>
</evidence>
<gene>
    <name evidence="4" type="ORF">QR46_3532</name>
</gene>
<dbReference type="Proteomes" id="UP000070089">
    <property type="component" value="Unassembled WGS sequence"/>
</dbReference>
<organism evidence="4 5">
    <name type="scientific">Giardia duodenalis assemblage B</name>
    <dbReference type="NCBI Taxonomy" id="1394984"/>
    <lineage>
        <taxon>Eukaryota</taxon>
        <taxon>Metamonada</taxon>
        <taxon>Diplomonadida</taxon>
        <taxon>Hexamitidae</taxon>
        <taxon>Giardiinae</taxon>
        <taxon>Giardia</taxon>
    </lineage>
</organism>
<evidence type="ECO:0000256" key="1">
    <source>
        <dbReference type="ARBA" id="ARBA00023054"/>
    </source>
</evidence>
<dbReference type="PANTHER" id="PTHR32083:SF34">
    <property type="entry name" value="COILED-COIL DOMAIN-CONTAINING PROTEIN 146"/>
    <property type="match status" value="1"/>
</dbReference>
<dbReference type="EMBL" id="JXTI01000115">
    <property type="protein sequence ID" value="KWX12477.1"/>
    <property type="molecule type" value="Genomic_DNA"/>
</dbReference>
<protein>
    <submittedName>
        <fullName evidence="4">Chromosome segregation protein SMC/ coiled-coil protein</fullName>
    </submittedName>
</protein>
<keyword evidence="1 2" id="KW-0175">Coiled coil</keyword>
<evidence type="ECO:0000256" key="3">
    <source>
        <dbReference type="SAM" id="MobiDB-lite"/>
    </source>
</evidence>
<evidence type="ECO:0000313" key="5">
    <source>
        <dbReference type="Proteomes" id="UP000070089"/>
    </source>
</evidence>
<feature type="coiled-coil region" evidence="2">
    <location>
        <begin position="463"/>
        <end position="630"/>
    </location>
</feature>
<feature type="region of interest" description="Disordered" evidence="3">
    <location>
        <begin position="792"/>
        <end position="816"/>
    </location>
</feature>
<sequence length="1046" mass="118481">MASSVVISFSMTDIPSRLCFNKIWMPPTDTNQSVQKAQSILDKLVEDNIIDRTLHSIFLSKYKKAVDVLTQSLQNEAVHLNHLQDLTTMIETTEQTLQSETRKQSAVAQQILRLRTELSERESCIVTLQDDYTKLSAEETMLIEEKTLLEHELTLRRNEYAESLRPRIASLEMENKGTRDSIASMETIEANLQAEIALSAKQLDTLVSANNVIEDELRKMSTDKQRAGLLPEKYQRQAALVQQALNAAQVDAQKREKRYNEVQGSFESAQASLENLNKEISNICNQYNDLRNTTLAACVKETEQHTKELRQIKTQIRALTEENAVLMLKEKTTKAAKQLDVSNVENLNKQIKAQQKKIQRVEALIARNEEALEPVQKQLKDITEEINGEKSKAKATSSKVETVRGELHKKMLLLANSLNVDDDFSKKLLAAADCNKKHQQTVNEAAAESRELAVQIKVCQSAQQAETSRLAKLNSNLKQLISELQVKDTEADRLSIELHNLESRMADFSVMYEQLKTQKNRLARLSQEAKLAISEIQKKIAVLTSESELLSNESREKSNLLSRQAIDTKDARRKASQMRQKLADQKRSLRNLHEEVEQHVSEIENLGSLISNAEQQLFQLRNMYIEAVEQRNYAGIQLVERNDELCMLYERLHTQENILRDAEIFMSAREEDLRMLNIMYKELENERNIVRKDVNTDLPKLIEERASVLQELAEARADNEQLLLDIRSGACVKDDSKTEILDLTNIYDPQRAVKPADPDEILLTNVIEALDDGQGSSELSRTTSLKKLNQPLPRIGSLSAGSKGTKAQALDKSATQKQAIRKRTLGKTEPLMAKWNMVGATEPVSQEKLLTKQRTIEGRMQSVRETLLEKFIFNEELDRLIAQLQEDIEAAKRAVPAEMTTKLNSTRTQLRGVTRKLMAMVSEVSMEQATIVKLKAVAEQLEDTVVAARERLNMGLAPTDEIEHEWLIAHQNEIEYQHSRMLLEQELASQVPGLVQTTAKPRFDSYMSQESGLPRPYGGRAPFAPADPAPNISRFVKKPAPVAIEI</sequence>
<comment type="caution">
    <text evidence="4">The sequence shown here is derived from an EMBL/GenBank/DDBJ whole genome shotgun (WGS) entry which is preliminary data.</text>
</comment>
<evidence type="ECO:0000313" key="4">
    <source>
        <dbReference type="EMBL" id="KWX12477.1"/>
    </source>
</evidence>
<dbReference type="AlphaFoldDB" id="A0A132NR30"/>